<feature type="region of interest" description="Disordered" evidence="6">
    <location>
        <begin position="579"/>
        <end position="607"/>
    </location>
</feature>
<dbReference type="InterPro" id="IPR027417">
    <property type="entry name" value="P-loop_NTPase"/>
</dbReference>
<feature type="compositionally biased region" description="Basic and acidic residues" evidence="6">
    <location>
        <begin position="595"/>
        <end position="607"/>
    </location>
</feature>
<dbReference type="PROSITE" id="PS51721">
    <property type="entry name" value="G_CP"/>
    <property type="match status" value="1"/>
</dbReference>
<keyword evidence="2" id="KW-0547">Nucleotide-binding</keyword>
<feature type="compositionally biased region" description="Acidic residues" evidence="6">
    <location>
        <begin position="501"/>
        <end position="514"/>
    </location>
</feature>
<dbReference type="GO" id="GO:0005525">
    <property type="term" value="F:GTP binding"/>
    <property type="evidence" value="ECO:0007669"/>
    <property type="project" value="UniProtKB-KW"/>
</dbReference>
<dbReference type="CDD" id="cd04178">
    <property type="entry name" value="Nucleostemin_like"/>
    <property type="match status" value="1"/>
</dbReference>
<dbReference type="PANTHER" id="PTHR11089:SF30">
    <property type="entry name" value="GUANINE NUCLEOTIDE-BINDING PROTEIN-LIKE 3 HOMOLOG"/>
    <property type="match status" value="1"/>
</dbReference>
<dbReference type="PRINTS" id="PR00326">
    <property type="entry name" value="GTP1OBG"/>
</dbReference>
<keyword evidence="9" id="KW-1185">Reference proteome</keyword>
<reference evidence="8 9" key="1">
    <citation type="journal article" date="2019" name="Plant Biotechnol. J.">
        <title>The red bayberry genome and genetic basis of sex determination.</title>
        <authorList>
            <person name="Jia H.M."/>
            <person name="Jia H.J."/>
            <person name="Cai Q.L."/>
            <person name="Wang Y."/>
            <person name="Zhao H.B."/>
            <person name="Yang W.F."/>
            <person name="Wang G.Y."/>
            <person name="Li Y.H."/>
            <person name="Zhan D.L."/>
            <person name="Shen Y.T."/>
            <person name="Niu Q.F."/>
            <person name="Chang L."/>
            <person name="Qiu J."/>
            <person name="Zhao L."/>
            <person name="Xie H.B."/>
            <person name="Fu W.Y."/>
            <person name="Jin J."/>
            <person name="Li X.W."/>
            <person name="Jiao Y."/>
            <person name="Zhou C.C."/>
            <person name="Tu T."/>
            <person name="Chai C.Y."/>
            <person name="Gao J.L."/>
            <person name="Fan L.J."/>
            <person name="van de Weg E."/>
            <person name="Wang J.Y."/>
            <person name="Gao Z.S."/>
        </authorList>
    </citation>
    <scope>NUCLEOTIDE SEQUENCE [LARGE SCALE GENOMIC DNA]</scope>
    <source>
        <tissue evidence="8">Leaves</tissue>
    </source>
</reference>
<dbReference type="Pfam" id="PF08701">
    <property type="entry name" value="GN3L_Grn1"/>
    <property type="match status" value="1"/>
</dbReference>
<evidence type="ECO:0000313" key="8">
    <source>
        <dbReference type="EMBL" id="KAB1210164.1"/>
    </source>
</evidence>
<dbReference type="GO" id="GO:0005730">
    <property type="term" value="C:nucleolus"/>
    <property type="evidence" value="ECO:0007669"/>
    <property type="project" value="UniProtKB-SubCell"/>
</dbReference>
<feature type="compositionally biased region" description="Basic residues" evidence="6">
    <location>
        <begin position="541"/>
        <end position="553"/>
    </location>
</feature>
<dbReference type="InterPro" id="IPR014813">
    <property type="entry name" value="Gnl3_N_dom"/>
</dbReference>
<dbReference type="AlphaFoldDB" id="A0A6A1VBM7"/>
<dbReference type="Gene3D" id="3.40.50.300">
    <property type="entry name" value="P-loop containing nucleotide triphosphate hydrolases"/>
    <property type="match status" value="1"/>
</dbReference>
<proteinExistence type="predicted"/>
<gene>
    <name evidence="8" type="ORF">CJ030_MR6G022646</name>
</gene>
<dbReference type="OrthoDB" id="444945at2759"/>
<dbReference type="FunFam" id="3.40.50.300:FF:000571">
    <property type="entry name" value="Guanine nucleotide-binding protein-like NSN1"/>
    <property type="match status" value="1"/>
</dbReference>
<organism evidence="8 9">
    <name type="scientific">Morella rubra</name>
    <name type="common">Chinese bayberry</name>
    <dbReference type="NCBI Taxonomy" id="262757"/>
    <lineage>
        <taxon>Eukaryota</taxon>
        <taxon>Viridiplantae</taxon>
        <taxon>Streptophyta</taxon>
        <taxon>Embryophyta</taxon>
        <taxon>Tracheophyta</taxon>
        <taxon>Spermatophyta</taxon>
        <taxon>Magnoliopsida</taxon>
        <taxon>eudicotyledons</taxon>
        <taxon>Gunneridae</taxon>
        <taxon>Pentapetalae</taxon>
        <taxon>rosids</taxon>
        <taxon>fabids</taxon>
        <taxon>Fagales</taxon>
        <taxon>Myricaceae</taxon>
        <taxon>Morella</taxon>
    </lineage>
</organism>
<protein>
    <recommendedName>
        <fullName evidence="7">CP-type G domain-containing protein</fullName>
    </recommendedName>
</protein>
<dbReference type="InterPro" id="IPR030378">
    <property type="entry name" value="G_CP_dom"/>
</dbReference>
<dbReference type="InterPro" id="IPR023179">
    <property type="entry name" value="GTP-bd_ortho_bundle_sf"/>
</dbReference>
<dbReference type="GO" id="GO:0051239">
    <property type="term" value="P:regulation of multicellular organismal process"/>
    <property type="evidence" value="ECO:0007669"/>
    <property type="project" value="UniProtKB-ARBA"/>
</dbReference>
<dbReference type="FunFam" id="1.10.1580.10:FF:000002">
    <property type="entry name" value="Guanine nucleotide-binding protein-like 3 (nucleolar)-like"/>
    <property type="match status" value="1"/>
</dbReference>
<keyword evidence="4" id="KW-0342">GTP-binding</keyword>
<sequence>MVKKSKKSKSKRVSLKKKYKIIKKVKEHHKKKAKEAKKLGLNHKKKPEKDPGIPNDWPFKEQELKALEARRARAIEELEQKKAARKERAQKRKLGLLEDDDFSTLAETSLEGHNFGEGKSSHNSTGAGKSWDNSDRAFYKELVKVIEASDVILEVLDARDPLGTRCVGMEKLVINSGPNKNLVLLLNKIDLVPREAVEKWLKYFREELPTVAFKCSTQQQRSNLGWKSSSKAAKPSNLLQTSDCLGAETLIKLLKNYSRSHEIKRSITVGVIGLPNVGKSSLINSLKRCHVVNVGATPGLTRSMQEVHLDKDVKLLDCPGVIMLRSGGNDASIALRNCKRIEKLDDPIGPVKEILKLCPAKMLVTLYKLPSFDTVDDFLQKVATVRGKLKKGGIVDVEAAARIILHDWNEGKIPYYTLPPTRNQEETSEAKIVSALGKEFNVDEVYDNESSFIGSLKSVDDLDPVEVPPSCPLNFDENMLENDEEPKPSTRGGEDLKDMAEDGDDESMACEEDEAGKKKGKTATSRQNEKLYADESILNTKMKKAEKKRRKKAEKPASETAMDDDYDFKVDYVKKGFAMDADDGNEDGDDDEDDGNHIIDEVVMSDK</sequence>
<evidence type="ECO:0000256" key="2">
    <source>
        <dbReference type="ARBA" id="ARBA00022741"/>
    </source>
</evidence>
<dbReference type="InterPro" id="IPR050755">
    <property type="entry name" value="TRAFAC_YlqF/YawG_RiboMat"/>
</dbReference>
<keyword evidence="5" id="KW-0539">Nucleus</keyword>
<dbReference type="GO" id="GO:0050793">
    <property type="term" value="P:regulation of developmental process"/>
    <property type="evidence" value="ECO:0007669"/>
    <property type="project" value="UniProtKB-ARBA"/>
</dbReference>
<feature type="compositionally biased region" description="Basic and acidic residues" evidence="6">
    <location>
        <begin position="485"/>
        <end position="500"/>
    </location>
</feature>
<comment type="caution">
    <text evidence="8">The sequence shown here is derived from an EMBL/GenBank/DDBJ whole genome shotgun (WGS) entry which is preliminary data.</text>
</comment>
<accession>A0A6A1VBM7</accession>
<dbReference type="InterPro" id="IPR006073">
    <property type="entry name" value="GTP-bd"/>
</dbReference>
<evidence type="ECO:0000259" key="7">
    <source>
        <dbReference type="PROSITE" id="PS51721"/>
    </source>
</evidence>
<keyword evidence="3" id="KW-0175">Coiled coil</keyword>
<feature type="compositionally biased region" description="Acidic residues" evidence="6">
    <location>
        <begin position="580"/>
        <end position="594"/>
    </location>
</feature>
<dbReference type="SUPFAM" id="SSF52540">
    <property type="entry name" value="P-loop containing nucleoside triphosphate hydrolases"/>
    <property type="match status" value="1"/>
</dbReference>
<comment type="subcellular location">
    <subcellularLocation>
        <location evidence="1">Nucleus</location>
        <location evidence="1">Nucleolus</location>
    </subcellularLocation>
</comment>
<dbReference type="Gene3D" id="1.10.1580.10">
    <property type="match status" value="1"/>
</dbReference>
<dbReference type="PANTHER" id="PTHR11089">
    <property type="entry name" value="GTP-BINDING PROTEIN-RELATED"/>
    <property type="match status" value="1"/>
</dbReference>
<dbReference type="Proteomes" id="UP000516437">
    <property type="component" value="Chromosome 6"/>
</dbReference>
<evidence type="ECO:0000256" key="4">
    <source>
        <dbReference type="ARBA" id="ARBA00023134"/>
    </source>
</evidence>
<evidence type="ECO:0000256" key="3">
    <source>
        <dbReference type="ARBA" id="ARBA00023054"/>
    </source>
</evidence>
<dbReference type="EMBL" id="RXIC02000024">
    <property type="protein sequence ID" value="KAB1210164.1"/>
    <property type="molecule type" value="Genomic_DNA"/>
</dbReference>
<evidence type="ECO:0000256" key="6">
    <source>
        <dbReference type="SAM" id="MobiDB-lite"/>
    </source>
</evidence>
<feature type="region of interest" description="Disordered" evidence="6">
    <location>
        <begin position="467"/>
        <end position="566"/>
    </location>
</feature>
<dbReference type="Pfam" id="PF01926">
    <property type="entry name" value="MMR_HSR1"/>
    <property type="match status" value="1"/>
</dbReference>
<name>A0A6A1VBM7_9ROSI</name>
<evidence type="ECO:0000313" key="9">
    <source>
        <dbReference type="Proteomes" id="UP000516437"/>
    </source>
</evidence>
<evidence type="ECO:0000256" key="1">
    <source>
        <dbReference type="ARBA" id="ARBA00004604"/>
    </source>
</evidence>
<feature type="region of interest" description="Disordered" evidence="6">
    <location>
        <begin position="26"/>
        <end position="58"/>
    </location>
</feature>
<evidence type="ECO:0000256" key="5">
    <source>
        <dbReference type="ARBA" id="ARBA00023242"/>
    </source>
</evidence>
<feature type="domain" description="CP-type G" evidence="7">
    <location>
        <begin position="139"/>
        <end position="324"/>
    </location>
</feature>
<feature type="compositionally biased region" description="Basic residues" evidence="6">
    <location>
        <begin position="26"/>
        <end position="46"/>
    </location>
</feature>